<gene>
    <name evidence="1" type="ORF">Glove_106g43</name>
</gene>
<dbReference type="EMBL" id="PQFF01000099">
    <property type="protein sequence ID" value="RHZ82630.1"/>
    <property type="molecule type" value="Genomic_DNA"/>
</dbReference>
<name>A0A397JD94_9GLOM</name>
<dbReference type="Proteomes" id="UP000266861">
    <property type="component" value="Unassembled WGS sequence"/>
</dbReference>
<evidence type="ECO:0000313" key="2">
    <source>
        <dbReference type="Proteomes" id="UP000266861"/>
    </source>
</evidence>
<organism evidence="1 2">
    <name type="scientific">Diversispora epigaea</name>
    <dbReference type="NCBI Taxonomy" id="1348612"/>
    <lineage>
        <taxon>Eukaryota</taxon>
        <taxon>Fungi</taxon>
        <taxon>Fungi incertae sedis</taxon>
        <taxon>Mucoromycota</taxon>
        <taxon>Glomeromycotina</taxon>
        <taxon>Glomeromycetes</taxon>
        <taxon>Diversisporales</taxon>
        <taxon>Diversisporaceae</taxon>
        <taxon>Diversispora</taxon>
    </lineage>
</organism>
<sequence length="731" mass="85611">MSYYPVTNILKLNQNNTIYTYTIIKEGFYPSNNILKYTFSRSGDNTQYKLPDQYLIHTSWGRGKSKHTIKCEINYINTLPIFKIGFGDGFQTCIESIKSATDVANKYLHIKNSNTKTRLSGIHVFGLNSQELEREREKKYQSRFLKPFNMLGNTMKIKRVRKFGELISDSFNNVVKSSFHPDDNFALQEIHFKVQDKNIQVNFENRDLEKENKKNEAFLKVIDQGPIARDSYRSLTALLPELPRENAIYTVKKNINEEMANKIPISILNISNFSSFNLINENLNINNSEVEEEVLKYVGKAGYRRVTDILIYIIPGLVKRKILNNSIINLRISGDGRNVGQKLKHVMITFTILDDTLNLQKSDYHFTVILYPGNENYETLQKVMKPMISELNDLSIHGLKDLTGKVWTIILYFSSDWKFLAIILGFNSANSKYFCPWCLCTKKDIGNINKTWTIEKNIDQIKTAFLNNEKPPPGHIKPPLLSMISLDHYIPDELHIMLRIWDRLWGLVIQELKAQNQFNNLTRTKIIDEMRRISVTFYFWQEQGTQNWEFTSLMGGDKEIVLKNFNFEIIFDKERACLINKLWRNFYQLYKNIKLKETNSIQFANQAKQWLNLFLTPSQGVPNTVNFKMGLYRLTDVTPYMHILVNHLSEFMERHRFSLSDFSCSPVEKKNHDQVSAFFRKTMKDGGKKLERKSAIFEILDYENRALYFSQKNIATKYLKPRHINIKKLKR</sequence>
<dbReference type="OrthoDB" id="2357358at2759"/>
<reference evidence="1 2" key="1">
    <citation type="submission" date="2018-08" db="EMBL/GenBank/DDBJ databases">
        <title>Genome and evolution of the arbuscular mycorrhizal fungus Diversispora epigaea (formerly Glomus versiforme) and its bacterial endosymbionts.</title>
        <authorList>
            <person name="Sun X."/>
            <person name="Fei Z."/>
            <person name="Harrison M."/>
        </authorList>
    </citation>
    <scope>NUCLEOTIDE SEQUENCE [LARGE SCALE GENOMIC DNA]</scope>
    <source>
        <strain evidence="1 2">IT104</strain>
    </source>
</reference>
<keyword evidence="2" id="KW-1185">Reference proteome</keyword>
<dbReference type="AlphaFoldDB" id="A0A397JD94"/>
<proteinExistence type="predicted"/>
<dbReference type="PANTHER" id="PTHR31424">
    <property type="entry name" value="PROTEIN CBG23806"/>
    <property type="match status" value="1"/>
</dbReference>
<comment type="caution">
    <text evidence="1">The sequence shown here is derived from an EMBL/GenBank/DDBJ whole genome shotgun (WGS) entry which is preliminary data.</text>
</comment>
<evidence type="ECO:0000313" key="1">
    <source>
        <dbReference type="EMBL" id="RHZ82630.1"/>
    </source>
</evidence>
<dbReference type="PANTHER" id="PTHR31424:SF5">
    <property type="entry name" value="APPLE DOMAIN-CONTAINING PROTEIN"/>
    <property type="match status" value="1"/>
</dbReference>
<accession>A0A397JD94</accession>
<protein>
    <submittedName>
        <fullName evidence="1">Uncharacterized protein</fullName>
    </submittedName>
</protein>